<dbReference type="Pfam" id="PF02687">
    <property type="entry name" value="FtsX"/>
    <property type="match status" value="1"/>
</dbReference>
<feature type="transmembrane region" description="Helical" evidence="7">
    <location>
        <begin position="381"/>
        <end position="407"/>
    </location>
</feature>
<evidence type="ECO:0000313" key="9">
    <source>
        <dbReference type="EMBL" id="THV09181.1"/>
    </source>
</evidence>
<comment type="similarity">
    <text evidence="6">Belongs to the ABC-4 integral membrane protein family.</text>
</comment>
<feature type="transmembrane region" description="Helical" evidence="7">
    <location>
        <begin position="814"/>
        <end position="837"/>
    </location>
</feature>
<dbReference type="PANTHER" id="PTHR30572">
    <property type="entry name" value="MEMBRANE COMPONENT OF TRANSPORTER-RELATED"/>
    <property type="match status" value="1"/>
</dbReference>
<dbReference type="GO" id="GO:0005886">
    <property type="term" value="C:plasma membrane"/>
    <property type="evidence" value="ECO:0007669"/>
    <property type="project" value="UniProtKB-SubCell"/>
</dbReference>
<dbReference type="InterPro" id="IPR050250">
    <property type="entry name" value="Macrolide_Exporter_MacB"/>
</dbReference>
<name>A0A4S8N152_9ACTN</name>
<evidence type="ECO:0000256" key="3">
    <source>
        <dbReference type="ARBA" id="ARBA00022692"/>
    </source>
</evidence>
<keyword evidence="2" id="KW-1003">Cell membrane</keyword>
<keyword evidence="4 7" id="KW-1133">Transmembrane helix</keyword>
<keyword evidence="10" id="KW-1185">Reference proteome</keyword>
<feature type="transmembrane region" description="Helical" evidence="7">
    <location>
        <begin position="857"/>
        <end position="881"/>
    </location>
</feature>
<evidence type="ECO:0000256" key="6">
    <source>
        <dbReference type="ARBA" id="ARBA00038076"/>
    </source>
</evidence>
<organism evidence="9 10">
    <name type="scientific">Nocardioides caeni</name>
    <dbReference type="NCBI Taxonomy" id="574700"/>
    <lineage>
        <taxon>Bacteria</taxon>
        <taxon>Bacillati</taxon>
        <taxon>Actinomycetota</taxon>
        <taxon>Actinomycetes</taxon>
        <taxon>Propionibacteriales</taxon>
        <taxon>Nocardioidaceae</taxon>
        <taxon>Nocardioides</taxon>
    </lineage>
</organism>
<dbReference type="OrthoDB" id="3405625at2"/>
<evidence type="ECO:0000259" key="8">
    <source>
        <dbReference type="Pfam" id="PF02687"/>
    </source>
</evidence>
<feature type="domain" description="ABC3 transporter permease C-terminal" evidence="8">
    <location>
        <begin position="771"/>
        <end position="881"/>
    </location>
</feature>
<feature type="transmembrane region" description="Helical" evidence="7">
    <location>
        <begin position="31"/>
        <end position="52"/>
    </location>
</feature>
<comment type="caution">
    <text evidence="9">The sequence shown here is derived from an EMBL/GenBank/DDBJ whole genome shotgun (WGS) entry which is preliminary data.</text>
</comment>
<evidence type="ECO:0000313" key="10">
    <source>
        <dbReference type="Proteomes" id="UP000307087"/>
    </source>
</evidence>
<comment type="subcellular location">
    <subcellularLocation>
        <location evidence="1">Cell membrane</location>
        <topology evidence="1">Multi-pass membrane protein</topology>
    </subcellularLocation>
</comment>
<evidence type="ECO:0000256" key="5">
    <source>
        <dbReference type="ARBA" id="ARBA00023136"/>
    </source>
</evidence>
<evidence type="ECO:0000256" key="2">
    <source>
        <dbReference type="ARBA" id="ARBA00022475"/>
    </source>
</evidence>
<accession>A0A4S8N152</accession>
<dbReference type="PANTHER" id="PTHR30572:SF4">
    <property type="entry name" value="ABC TRANSPORTER PERMEASE YTRF"/>
    <property type="match status" value="1"/>
</dbReference>
<feature type="transmembrane region" description="Helical" evidence="7">
    <location>
        <begin position="286"/>
        <end position="310"/>
    </location>
</feature>
<feature type="transmembrane region" description="Helical" evidence="7">
    <location>
        <begin position="336"/>
        <end position="361"/>
    </location>
</feature>
<feature type="transmembrane region" description="Helical" evidence="7">
    <location>
        <begin position="510"/>
        <end position="531"/>
    </location>
</feature>
<dbReference type="GO" id="GO:0022857">
    <property type="term" value="F:transmembrane transporter activity"/>
    <property type="evidence" value="ECO:0007669"/>
    <property type="project" value="TreeGrafter"/>
</dbReference>
<reference evidence="9 10" key="1">
    <citation type="journal article" date="2009" name="Int. J. Syst. Evol. Microbiol.">
        <title>Nocardioides caeni sp. nov., isolated from wastewater.</title>
        <authorList>
            <person name="Yoon J.H."/>
            <person name="Kang S.J."/>
            <person name="Park S."/>
            <person name="Kim W."/>
            <person name="Oh T.K."/>
        </authorList>
    </citation>
    <scope>NUCLEOTIDE SEQUENCE [LARGE SCALE GENOMIC DNA]</scope>
    <source>
        <strain evidence="9 10">DSM 23134</strain>
    </source>
</reference>
<gene>
    <name evidence="9" type="ORF">E9934_17275</name>
</gene>
<evidence type="ECO:0000256" key="1">
    <source>
        <dbReference type="ARBA" id="ARBA00004651"/>
    </source>
</evidence>
<dbReference type="AlphaFoldDB" id="A0A4S8N152"/>
<feature type="transmembrane region" description="Helical" evidence="7">
    <location>
        <begin position="428"/>
        <end position="449"/>
    </location>
</feature>
<keyword evidence="5 7" id="KW-0472">Membrane</keyword>
<dbReference type="RefSeq" id="WP_136564148.1">
    <property type="nucleotide sequence ID" value="NZ_BAABLS010000006.1"/>
</dbReference>
<protein>
    <submittedName>
        <fullName evidence="9">ABC transporter permease</fullName>
    </submittedName>
</protein>
<feature type="transmembrane region" description="Helical" evidence="7">
    <location>
        <begin position="771"/>
        <end position="793"/>
    </location>
</feature>
<evidence type="ECO:0000256" key="4">
    <source>
        <dbReference type="ARBA" id="ARBA00022989"/>
    </source>
</evidence>
<feature type="transmembrane region" description="Helical" evidence="7">
    <location>
        <begin position="461"/>
        <end position="489"/>
    </location>
</feature>
<evidence type="ECO:0000256" key="7">
    <source>
        <dbReference type="SAM" id="Phobius"/>
    </source>
</evidence>
<proteinExistence type="inferred from homology"/>
<dbReference type="Proteomes" id="UP000307087">
    <property type="component" value="Unassembled WGS sequence"/>
</dbReference>
<keyword evidence="3 7" id="KW-0812">Transmembrane</keyword>
<dbReference type="EMBL" id="STGW01000016">
    <property type="protein sequence ID" value="THV09181.1"/>
    <property type="molecule type" value="Genomic_DNA"/>
</dbReference>
<sequence>MSRPLSSTTRGGWRVALRLARREALRRKAQTALMLVLICLPVLAVTAAAIVWRTQDVSSAESVDRRMGSADALVESAGTTRVAQAFDPEQGSGWFGDERDESLELTDVLEVLGADRAAIPFTRDYLEFRTDKGLGSLETISTDLGDPLADGLVEPVDGAFPPGPGEVVVNQAVVDRGQGIGDTLTVVRQTPDGEQTFDLEIVGIAESAWSTGFEFAAGSPGAFGEGDPLTTSWLVGGGPVAWDQVRALNEIGALATSRAVLTDPPPTSALPPEFAQDDASVDQLTITVLALVVVMVLLQVVLLAGPAFAVRAKAQARALALVVAAGGTPRQARRTVLASGVVIGAAGGILGVVLGIGVAVVGVPIAQSFDTSRFGPFDVPWALLALVAAFGFVSAVMAAVVPAVSASRQDVVAVLSGRRGEGPPSVRSPLLGLVLLGGGIAGAVLGAGASSGAGANDMGAVLIAGSALVSVVGMILVVPVAVTLVARLSSRLPLTLRFAARDAARHRTRTVPAVAAVGATVAGVVALGIAVSSQEAANAATYQSQLPDGYGSLALSPDTDLDAVDEILARSVGADRIIDVEGIQTSSDDSELELEFSQHGEALLLSYWSTLGSPYAVAAEVPDHIDLPTADRERADAVLAAGGLVLLHDERAIDDGIQVPTLDGDQVTVDARRWTYDATGEGELTDLGSVDTPAVVIEMDRAAPSVALMAPPLVRELGLQTSVVGKLVRGPISEEAEDDISEAAAALPAAPYFYVERGYQPDEAVRIIQGVLAALGAILMLGGTLTATFLALSDARPDLATMAAVGARPRTRRGVAAAYALVVGGIGALLGAPVGFIPGMAISQPLTSGVGDASLDVPWLLIGMVVLGLPLLTAAAVGACARGRLPLTARVD</sequence>
<dbReference type="InterPro" id="IPR003838">
    <property type="entry name" value="ABC3_permease_C"/>
</dbReference>